<protein>
    <recommendedName>
        <fullName evidence="2">Glycosyltransferase 2-like domain-containing protein</fullName>
    </recommendedName>
</protein>
<dbReference type="InterPro" id="IPR001173">
    <property type="entry name" value="Glyco_trans_2-like"/>
</dbReference>
<keyword evidence="1" id="KW-0472">Membrane</keyword>
<evidence type="ECO:0000256" key="1">
    <source>
        <dbReference type="SAM" id="Phobius"/>
    </source>
</evidence>
<feature type="transmembrane region" description="Helical" evidence="1">
    <location>
        <begin position="294"/>
        <end position="312"/>
    </location>
</feature>
<feature type="domain" description="Glycosyltransferase 2-like" evidence="2">
    <location>
        <begin position="9"/>
        <end position="164"/>
    </location>
</feature>
<accession>A0A1F4TJW5</accession>
<dbReference type="PANTHER" id="PTHR22916">
    <property type="entry name" value="GLYCOSYLTRANSFERASE"/>
    <property type="match status" value="1"/>
</dbReference>
<dbReference type="Proteomes" id="UP000178951">
    <property type="component" value="Unassembled WGS sequence"/>
</dbReference>
<sequence>MSEAELAFCVPTYNRAAYLDACLENLVSQARKFQIPIYISDNASTDDTSLVVAKYQAIYPLISYEKNNDNIGPDRNFEKVLKMSSTAYAWLCSDDDRLAPEAVEEVMKIIQARQPAMIVVNGGRKERRGINGRVKTLAAGELTDRNELLAKLGWHMTWLSCLIFSRQLISQGNFARYYQTNFLQFSVVFDYLARAVEPVYYVAKPLVNNANFSVPAWYQEAFAIFGRKWHDQVMALPEVYSQTAKKACIKVHGVKSRLFGFKGLIISKLLGYYNYSIYAEYSRYFAMISDLPKWFFFLLAVIPLPPFVAKIFKANYERLYKMMLRLV</sequence>
<dbReference type="STRING" id="1802583.A2311_05210"/>
<proteinExistence type="predicted"/>
<keyword evidence="1" id="KW-1133">Transmembrane helix</keyword>
<gene>
    <name evidence="3" type="ORF">A2311_05210</name>
</gene>
<keyword evidence="1" id="KW-0812">Transmembrane</keyword>
<name>A0A1F4TJW5_UNCSA</name>
<dbReference type="Pfam" id="PF00535">
    <property type="entry name" value="Glycos_transf_2"/>
    <property type="match status" value="1"/>
</dbReference>
<dbReference type="Gene3D" id="3.90.550.10">
    <property type="entry name" value="Spore Coat Polysaccharide Biosynthesis Protein SpsA, Chain A"/>
    <property type="match status" value="1"/>
</dbReference>
<organism evidence="3 4">
    <name type="scientific">candidate division WOR-1 bacterium RIFOXYB2_FULL_48_7</name>
    <dbReference type="NCBI Taxonomy" id="1802583"/>
    <lineage>
        <taxon>Bacteria</taxon>
        <taxon>Bacillati</taxon>
        <taxon>Saganbacteria</taxon>
    </lineage>
</organism>
<dbReference type="GO" id="GO:0016758">
    <property type="term" value="F:hexosyltransferase activity"/>
    <property type="evidence" value="ECO:0007669"/>
    <property type="project" value="UniProtKB-ARBA"/>
</dbReference>
<dbReference type="SUPFAM" id="SSF53448">
    <property type="entry name" value="Nucleotide-diphospho-sugar transferases"/>
    <property type="match status" value="1"/>
</dbReference>
<dbReference type="CDD" id="cd00761">
    <property type="entry name" value="Glyco_tranf_GTA_type"/>
    <property type="match status" value="1"/>
</dbReference>
<reference evidence="3 4" key="1">
    <citation type="journal article" date="2016" name="Nat. Commun.">
        <title>Thousands of microbial genomes shed light on interconnected biogeochemical processes in an aquifer system.</title>
        <authorList>
            <person name="Anantharaman K."/>
            <person name="Brown C.T."/>
            <person name="Hug L.A."/>
            <person name="Sharon I."/>
            <person name="Castelle C.J."/>
            <person name="Probst A.J."/>
            <person name="Thomas B.C."/>
            <person name="Singh A."/>
            <person name="Wilkins M.J."/>
            <person name="Karaoz U."/>
            <person name="Brodie E.L."/>
            <person name="Williams K.H."/>
            <person name="Hubbard S.S."/>
            <person name="Banfield J.F."/>
        </authorList>
    </citation>
    <scope>NUCLEOTIDE SEQUENCE [LARGE SCALE GENOMIC DNA]</scope>
</reference>
<dbReference type="EMBL" id="MEUF01000082">
    <property type="protein sequence ID" value="OGC32343.1"/>
    <property type="molecule type" value="Genomic_DNA"/>
</dbReference>
<dbReference type="InterPro" id="IPR029044">
    <property type="entry name" value="Nucleotide-diphossugar_trans"/>
</dbReference>
<dbReference type="PANTHER" id="PTHR22916:SF3">
    <property type="entry name" value="UDP-GLCNAC:BETAGAL BETA-1,3-N-ACETYLGLUCOSAMINYLTRANSFERASE-LIKE PROTEIN 1"/>
    <property type="match status" value="1"/>
</dbReference>
<evidence type="ECO:0000313" key="4">
    <source>
        <dbReference type="Proteomes" id="UP000178951"/>
    </source>
</evidence>
<evidence type="ECO:0000313" key="3">
    <source>
        <dbReference type="EMBL" id="OGC32343.1"/>
    </source>
</evidence>
<evidence type="ECO:0000259" key="2">
    <source>
        <dbReference type="Pfam" id="PF00535"/>
    </source>
</evidence>
<comment type="caution">
    <text evidence="3">The sequence shown here is derived from an EMBL/GenBank/DDBJ whole genome shotgun (WGS) entry which is preliminary data.</text>
</comment>
<dbReference type="AlphaFoldDB" id="A0A1F4TJW5"/>